<dbReference type="SUPFAM" id="SSF49373">
    <property type="entry name" value="Invasin/intimin cell-adhesion fragments"/>
    <property type="match status" value="6"/>
</dbReference>
<feature type="signal peptide" evidence="1">
    <location>
        <begin position="1"/>
        <end position="21"/>
    </location>
</feature>
<feature type="chain" id="PRO_5010992312" description="BIG2 domain-containing protein" evidence="1">
    <location>
        <begin position="22"/>
        <end position="1247"/>
    </location>
</feature>
<feature type="domain" description="BIG2" evidence="2">
    <location>
        <begin position="1059"/>
        <end position="1151"/>
    </location>
</feature>
<proteinExistence type="predicted"/>
<dbReference type="SMART" id="SM00635">
    <property type="entry name" value="BID_2"/>
    <property type="match status" value="13"/>
</dbReference>
<dbReference type="InterPro" id="IPR008964">
    <property type="entry name" value="Invasin/intimin_cell_adhesion"/>
</dbReference>
<dbReference type="EMBL" id="AQQV01000003">
    <property type="protein sequence ID" value="ORE85928.1"/>
    <property type="molecule type" value="Genomic_DNA"/>
</dbReference>
<evidence type="ECO:0000256" key="1">
    <source>
        <dbReference type="SAM" id="SignalP"/>
    </source>
</evidence>
<accession>A0A1Y1SBE5</accession>
<feature type="domain" description="BIG2" evidence="2">
    <location>
        <begin position="37"/>
        <end position="129"/>
    </location>
</feature>
<feature type="domain" description="BIG2" evidence="2">
    <location>
        <begin position="962"/>
        <end position="1053"/>
    </location>
</feature>
<dbReference type="Pfam" id="PF02368">
    <property type="entry name" value="Big_2"/>
    <property type="match status" value="6"/>
</dbReference>
<evidence type="ECO:0000313" key="4">
    <source>
        <dbReference type="Proteomes" id="UP000192342"/>
    </source>
</evidence>
<dbReference type="Gene3D" id="2.60.40.1080">
    <property type="match status" value="13"/>
</dbReference>
<dbReference type="OrthoDB" id="6192638at2"/>
<feature type="domain" description="BIG2" evidence="2">
    <location>
        <begin position="405"/>
        <end position="490"/>
    </location>
</feature>
<feature type="domain" description="BIG2" evidence="2">
    <location>
        <begin position="677"/>
        <end position="769"/>
    </location>
</feature>
<evidence type="ECO:0000259" key="2">
    <source>
        <dbReference type="SMART" id="SM00635"/>
    </source>
</evidence>
<feature type="domain" description="BIG2" evidence="2">
    <location>
        <begin position="587"/>
        <end position="672"/>
    </location>
</feature>
<dbReference type="FunFam" id="2.60.40.1080:FF:000001">
    <property type="entry name" value="Bacterial Ig-like domain, group 2"/>
    <property type="match status" value="3"/>
</dbReference>
<gene>
    <name evidence="3" type="ORF">ATO7_11563</name>
</gene>
<comment type="caution">
    <text evidence="3">The sequence shown here is derived from an EMBL/GenBank/DDBJ whole genome shotgun (WGS) entry which is preliminary data.</text>
</comment>
<dbReference type="Proteomes" id="UP000192342">
    <property type="component" value="Unassembled WGS sequence"/>
</dbReference>
<keyword evidence="1" id="KW-0732">Signal</keyword>
<keyword evidence="4" id="KW-1185">Reference proteome</keyword>
<dbReference type="InterPro" id="IPR003343">
    <property type="entry name" value="Big_2"/>
</dbReference>
<dbReference type="STRING" id="1317117.ATO7_11563"/>
<feature type="domain" description="BIG2" evidence="2">
    <location>
        <begin position="134"/>
        <end position="219"/>
    </location>
</feature>
<dbReference type="RefSeq" id="WP_158523182.1">
    <property type="nucleotide sequence ID" value="NZ_AQQV01000003.1"/>
</dbReference>
<feature type="domain" description="BIG2" evidence="2">
    <location>
        <begin position="314"/>
        <end position="399"/>
    </location>
</feature>
<evidence type="ECO:0000313" key="3">
    <source>
        <dbReference type="EMBL" id="ORE85928.1"/>
    </source>
</evidence>
<feature type="domain" description="BIG2" evidence="2">
    <location>
        <begin position="872"/>
        <end position="955"/>
    </location>
</feature>
<protein>
    <recommendedName>
        <fullName evidence="2">BIG2 domain-containing protein</fullName>
    </recommendedName>
</protein>
<feature type="domain" description="BIG2" evidence="2">
    <location>
        <begin position="781"/>
        <end position="861"/>
    </location>
</feature>
<organism evidence="3 4">
    <name type="scientific">Oceanococcus atlanticus</name>
    <dbReference type="NCBI Taxonomy" id="1317117"/>
    <lineage>
        <taxon>Bacteria</taxon>
        <taxon>Pseudomonadati</taxon>
        <taxon>Pseudomonadota</taxon>
        <taxon>Gammaproteobacteria</taxon>
        <taxon>Chromatiales</taxon>
        <taxon>Oceanococcaceae</taxon>
        <taxon>Oceanococcus</taxon>
    </lineage>
</organism>
<feature type="domain" description="BIG2" evidence="2">
    <location>
        <begin position="224"/>
        <end position="309"/>
    </location>
</feature>
<sequence length="1247" mass="126905">MNQIAYSRHFFVAFVMLFVAACSSNNGPITTGIPSGAPSSVQFQQNTLQAVASEDSSTQLNLIASFDDGTSKAVRNFDVTELADWSSSNNDIANVSNTAGTKGLVFGANSGNATITASFRGVSTDISFTVLDATLERIDINPASISLVKGTSRDITISARYSDGTTLDVTEDATLSVANTDIATVTRPDSASARVNAVEVGSTTLNASFGDFTDSATITVQGVALQSLTLSPSSPSIANGRTVDFALQANFADGSTQDVTEDADWLSDNPNVASVSSTAGSKGIATAQAVGTATIRASFSGTSQSTVMTVTDAVLDRLEIDPANPSIADGTKQQFAATAIYSDGSNEDVTSDVSWESSDETVAVISDLAANRGEATALDVGQTTITATLQNETPVTTVLTVTSATPTALAIEPLDSSVALNRTQQFSATATFTDNSTQDVTSSTTWDSDDQQIVSFSNLSGEEGLAQPQAEGSVTVTATYAGFTQTTQLTVNPNTTVSSIIVSASNSASFANGTTEQLIAVANYADGSTDDVTTLATWTSANDAIATVSNDAASKGLVTGQGVGQTDITATLEGVSGDLPITVTAAVLQSISVTPVNPSVPAQQSQQFTATGRYSDNTEQNITANVQWSSSNENVAIVSNQSGNKGLASGNVQGSATITATQGEFSGSSVLTVTDALLQSIQIQPANVNLADGIYVRYSATGLYSDGSNRDITDDVNWSSSDADWASISNIGANSGRALSKAPAGSVPGDSSTFSIQAVLDGEFASATMKVTVATLDSLTISNEGNSGPLDLPKGLQTPLAAVGTFSHTVPARDLSDQVSWTSDSAGIASVSQTGMLNARNLGTTSIRAKHTHPGNATETNDDITVTVSNEQIATLEISPLDSSVPNGNEVAYTATGTYTNGAVLDVTDSVNWTATPNMDGNATIGADGVATATALGNVTITATDPTSGESASTGLTVTDAILEQIDISSAGGVTSIAEGQTLAFTATGYYSDDPGRVNPVDVTDSVTWVSSAASVASISNVDPNEGEAEGLSSGVTQIAAGDDGIDSNAITLTVTDAVITSITITPNDDPTDQAQGTNRQFTAMASFSDGATDVDVTDQVTWSSSDPALADVSNATGFEGLVFVKTDASVGGIVTISAQADGITDTSDVQVTDGELVSIQISPANDSVAAGDDLQFTAMGNYSDGRPAEDITASVNWSSLDESIATIENGGMNAGLATGVADGVTSIRAADPGSDVEASTSLTVTP</sequence>
<feature type="domain" description="BIG2" evidence="2">
    <location>
        <begin position="496"/>
        <end position="582"/>
    </location>
</feature>
<reference evidence="3 4" key="1">
    <citation type="submission" date="2013-04" db="EMBL/GenBank/DDBJ databases">
        <title>Oceanococcus atlanticus 22II-S10r2 Genome Sequencing.</title>
        <authorList>
            <person name="Lai Q."/>
            <person name="Li G."/>
            <person name="Shao Z."/>
        </authorList>
    </citation>
    <scope>NUCLEOTIDE SEQUENCE [LARGE SCALE GENOMIC DNA]</scope>
    <source>
        <strain evidence="3 4">22II-S10r2</strain>
    </source>
</reference>
<name>A0A1Y1SBE5_9GAMM</name>
<feature type="domain" description="BIG2" evidence="2">
    <location>
        <begin position="1156"/>
        <end position="1242"/>
    </location>
</feature>
<dbReference type="AlphaFoldDB" id="A0A1Y1SBE5"/>